<feature type="region of interest" description="Disordered" evidence="1">
    <location>
        <begin position="391"/>
        <end position="413"/>
    </location>
</feature>
<dbReference type="OrthoDB" id="10249920at2759"/>
<dbReference type="GO" id="GO:0016787">
    <property type="term" value="F:hydrolase activity"/>
    <property type="evidence" value="ECO:0007669"/>
    <property type="project" value="UniProtKB-KW"/>
</dbReference>
<dbReference type="EMBL" id="CAMXCT020000815">
    <property type="protein sequence ID" value="CAL1136944.1"/>
    <property type="molecule type" value="Genomic_DNA"/>
</dbReference>
<evidence type="ECO:0000313" key="6">
    <source>
        <dbReference type="Proteomes" id="UP001152797"/>
    </source>
</evidence>
<feature type="transmembrane region" description="Helical" evidence="2">
    <location>
        <begin position="155"/>
        <end position="174"/>
    </location>
</feature>
<evidence type="ECO:0000256" key="2">
    <source>
        <dbReference type="SAM" id="Phobius"/>
    </source>
</evidence>
<feature type="transmembrane region" description="Helical" evidence="2">
    <location>
        <begin position="62"/>
        <end position="82"/>
    </location>
</feature>
<dbReference type="AlphaFoldDB" id="A0A9P1FN91"/>
<organism evidence="3">
    <name type="scientific">Cladocopium goreaui</name>
    <dbReference type="NCBI Taxonomy" id="2562237"/>
    <lineage>
        <taxon>Eukaryota</taxon>
        <taxon>Sar</taxon>
        <taxon>Alveolata</taxon>
        <taxon>Dinophyceae</taxon>
        <taxon>Suessiales</taxon>
        <taxon>Symbiodiniaceae</taxon>
        <taxon>Cladocopium</taxon>
    </lineage>
</organism>
<name>A0A9P1FN91_9DINO</name>
<keyword evidence="6" id="KW-1185">Reference proteome</keyword>
<proteinExistence type="predicted"/>
<feature type="transmembrane region" description="Helical" evidence="2">
    <location>
        <begin position="16"/>
        <end position="41"/>
    </location>
</feature>
<feature type="transmembrane region" description="Helical" evidence="2">
    <location>
        <begin position="266"/>
        <end position="291"/>
    </location>
</feature>
<feature type="transmembrane region" description="Helical" evidence="2">
    <location>
        <begin position="237"/>
        <end position="254"/>
    </location>
</feature>
<protein>
    <submittedName>
        <fullName evidence="5">Nudix hydrolase 14, chloroplastic</fullName>
    </submittedName>
</protein>
<feature type="transmembrane region" description="Helical" evidence="2">
    <location>
        <begin position="115"/>
        <end position="135"/>
    </location>
</feature>
<dbReference type="EMBL" id="CAMXCT010000815">
    <property type="protein sequence ID" value="CAI3983569.1"/>
    <property type="molecule type" value="Genomic_DNA"/>
</dbReference>
<keyword evidence="2" id="KW-1133">Transmembrane helix</keyword>
<dbReference type="EMBL" id="CAMXCT030000815">
    <property type="protein sequence ID" value="CAL4770881.1"/>
    <property type="molecule type" value="Genomic_DNA"/>
</dbReference>
<dbReference type="Proteomes" id="UP001152797">
    <property type="component" value="Unassembled WGS sequence"/>
</dbReference>
<comment type="caution">
    <text evidence="3">The sequence shown here is derived from an EMBL/GenBank/DDBJ whole genome shotgun (WGS) entry which is preliminary data.</text>
</comment>
<evidence type="ECO:0000313" key="3">
    <source>
        <dbReference type="EMBL" id="CAI3983569.1"/>
    </source>
</evidence>
<evidence type="ECO:0000256" key="1">
    <source>
        <dbReference type="SAM" id="MobiDB-lite"/>
    </source>
</evidence>
<evidence type="ECO:0000313" key="4">
    <source>
        <dbReference type="EMBL" id="CAL1136944.1"/>
    </source>
</evidence>
<sequence>MDDDPSTSEPIADGQFNLVLCVVSSAVAGIGIGLFGCLLSAADHMKRRNSGVHTSIGRTFQICGICGSIVFGLASLVGLIFGSVSLATVVRAGSTLPSNAIFSQLLGLRPLVRDDVLGTLVTISGIVSFTIFQGWAFYQHSREEYLLRISSPGSLIWLCFLVISQAVSVGWLCLRSCPPRDRSEDAASARRRAVATTMICSCSSAFMDLAAKGWSSFKVHGDLGNLGGMSLGFSSPVFWVALSLNVIFLVILRWGTIYGCRKCDVLIFVPLNTTANIIISVASGMICLAEYTSVKSWPGLVAAGLSMLTGIFMLVTGPADTGSVGSQASFSDGTETKSRDATPMSSQGEAEHSEESSCTDPVTPAKLRTSASSAHSFVYLNRIHRRAARTRSAIVATHGRGDRTPERSPVTDV</sequence>
<keyword evidence="2" id="KW-0472">Membrane</keyword>
<feature type="compositionally biased region" description="Polar residues" evidence="1">
    <location>
        <begin position="323"/>
        <end position="333"/>
    </location>
</feature>
<feature type="transmembrane region" description="Helical" evidence="2">
    <location>
        <begin position="297"/>
        <end position="315"/>
    </location>
</feature>
<reference evidence="3" key="1">
    <citation type="submission" date="2022-10" db="EMBL/GenBank/DDBJ databases">
        <authorList>
            <person name="Chen Y."/>
            <person name="Dougan E. K."/>
            <person name="Chan C."/>
            <person name="Rhodes N."/>
            <person name="Thang M."/>
        </authorList>
    </citation>
    <scope>NUCLEOTIDE SEQUENCE</scope>
</reference>
<accession>A0A9P1FN91</accession>
<keyword evidence="5" id="KW-0378">Hydrolase</keyword>
<gene>
    <name evidence="3" type="ORF">C1SCF055_LOCUS11173</name>
</gene>
<feature type="region of interest" description="Disordered" evidence="1">
    <location>
        <begin position="323"/>
        <end position="365"/>
    </location>
</feature>
<evidence type="ECO:0000313" key="5">
    <source>
        <dbReference type="EMBL" id="CAL4770881.1"/>
    </source>
</evidence>
<keyword evidence="2" id="KW-0812">Transmembrane</keyword>
<reference evidence="4" key="2">
    <citation type="submission" date="2024-04" db="EMBL/GenBank/DDBJ databases">
        <authorList>
            <person name="Chen Y."/>
            <person name="Shah S."/>
            <person name="Dougan E. K."/>
            <person name="Thang M."/>
            <person name="Chan C."/>
        </authorList>
    </citation>
    <scope>NUCLEOTIDE SEQUENCE [LARGE SCALE GENOMIC DNA]</scope>
</reference>